<proteinExistence type="predicted"/>
<dbReference type="RefSeq" id="WP_141918839.1">
    <property type="nucleotide sequence ID" value="NZ_BAAAYS010000015.1"/>
</dbReference>
<dbReference type="SUPFAM" id="SSF117987">
    <property type="entry name" value="CRISPR-associated protein"/>
    <property type="match status" value="2"/>
</dbReference>
<comment type="caution">
    <text evidence="1">The sequence shown here is derived from an EMBL/GenBank/DDBJ whole genome shotgun (WGS) entry which is preliminary data.</text>
</comment>
<dbReference type="EMBL" id="VFPN01000004">
    <property type="protein sequence ID" value="TQM57597.1"/>
    <property type="molecule type" value="Genomic_DNA"/>
</dbReference>
<dbReference type="Gene3D" id="3.30.70.1210">
    <property type="entry name" value="Crispr-associated protein, domain 2"/>
    <property type="match status" value="1"/>
</dbReference>
<accession>A0A543HH30</accession>
<dbReference type="CDD" id="cd09727">
    <property type="entry name" value="Cas6_I-E"/>
    <property type="match status" value="1"/>
</dbReference>
<dbReference type="SMART" id="SM01101">
    <property type="entry name" value="CRISPR_assoc"/>
    <property type="match status" value="1"/>
</dbReference>
<reference evidence="1 2" key="1">
    <citation type="submission" date="2019-06" db="EMBL/GenBank/DDBJ databases">
        <title>Sequencing the genomes of 1000 actinobacteria strains.</title>
        <authorList>
            <person name="Klenk H.-P."/>
        </authorList>
    </citation>
    <scope>NUCLEOTIDE SEQUENCE [LARGE SCALE GENOMIC DNA]</scope>
    <source>
        <strain evidence="1 2">DSM 18031</strain>
    </source>
</reference>
<name>A0A543HH30_9MICO</name>
<evidence type="ECO:0000313" key="1">
    <source>
        <dbReference type="EMBL" id="TQM57597.1"/>
    </source>
</evidence>
<dbReference type="Pfam" id="PF08798">
    <property type="entry name" value="CRISPR_assoc"/>
    <property type="match status" value="1"/>
</dbReference>
<dbReference type="NCBIfam" id="TIGR01907">
    <property type="entry name" value="casE_Cse3"/>
    <property type="match status" value="1"/>
</dbReference>
<dbReference type="InterPro" id="IPR010179">
    <property type="entry name" value="CRISPR-assoc_prot_Cse3"/>
</dbReference>
<keyword evidence="2" id="KW-1185">Reference proteome</keyword>
<dbReference type="AlphaFoldDB" id="A0A543HH30"/>
<dbReference type="Proteomes" id="UP000318331">
    <property type="component" value="Unassembled WGS sequence"/>
</dbReference>
<dbReference type="OrthoDB" id="9795689at2"/>
<protein>
    <submittedName>
        <fullName evidence="1">CRISPR-associated Cse3 family protein</fullName>
    </submittedName>
</protein>
<evidence type="ECO:0000313" key="2">
    <source>
        <dbReference type="Proteomes" id="UP000318331"/>
    </source>
</evidence>
<sequence length="227" mass="25196">MFLTRFQLNPQRRGGRKLLASPQAMHAAVLAGFPHPEATEAGRVLWRIDAEDHAVYLYIVSPGRPDLTHLVEQAGWPTTETWTTQSYLPVLDRVQPGQRWAFRLTANPIRVLPPAPGEKRGKRMGHVTPLHQQEWLLQKSESNGFQLTTRVETDALGATRTAVDGLLVGNQLTRRFDRESSSVTLKTVTFDGVCEVTDRDRFVHALTRGIGPAKGYGCGLLTIAPVP</sequence>
<organism evidence="1 2">
    <name type="scientific">Klugiella xanthotipulae</name>
    <dbReference type="NCBI Taxonomy" id="244735"/>
    <lineage>
        <taxon>Bacteria</taxon>
        <taxon>Bacillati</taxon>
        <taxon>Actinomycetota</taxon>
        <taxon>Actinomycetes</taxon>
        <taxon>Micrococcales</taxon>
        <taxon>Microbacteriaceae</taxon>
        <taxon>Klugiella</taxon>
    </lineage>
</organism>
<dbReference type="Gene3D" id="3.30.70.1200">
    <property type="entry name" value="Crispr-associated protein, domain 1"/>
    <property type="match status" value="1"/>
</dbReference>
<gene>
    <name evidence="1" type="ORF">FB466_2592</name>
</gene>